<organism evidence="2">
    <name type="scientific">Capitella teleta</name>
    <name type="common">Polychaete worm</name>
    <dbReference type="NCBI Taxonomy" id="283909"/>
    <lineage>
        <taxon>Eukaryota</taxon>
        <taxon>Metazoa</taxon>
        <taxon>Spiralia</taxon>
        <taxon>Lophotrochozoa</taxon>
        <taxon>Annelida</taxon>
        <taxon>Polychaeta</taxon>
        <taxon>Sedentaria</taxon>
        <taxon>Scolecida</taxon>
        <taxon>Capitellidae</taxon>
        <taxon>Capitella</taxon>
    </lineage>
</organism>
<keyword evidence="4" id="KW-1185">Reference proteome</keyword>
<name>R7TTJ6_CAPTE</name>
<keyword evidence="1" id="KW-0812">Transmembrane</keyword>
<keyword evidence="1" id="KW-0472">Membrane</keyword>
<sequence>MAQDGLWLNNEREKLLMSLADDSQHCACRSQWSQALEEYEKEIPDTKEVYVRAVDMVTGNCSPDKCKWDCACEAISNTYRCHKFPTTTIPPTTTTVPPPTPVPSWLWPAVGAGGGLLFLIILITCCVCCCRNGRNSDPPPYPGPELPTPPVPRRRRKLEIMGADNTYGNWEPIDNEYAEADANGMNGTQEFYVSPETEEFHEVDHDLPGWTDFLVEEIRLKNLIHLGVHNVNKERWSMTPGVKVQRKEVKDIYKIFVDPKATRKSKPRIDMKLGGNRYRIDMGESSEGNHILATRKMKDGREQVAVVVREEHYLLVGISGADQKMVLLASCQDLSSHFQGIYGTNDL</sequence>
<reference evidence="4" key="1">
    <citation type="submission" date="2012-12" db="EMBL/GenBank/DDBJ databases">
        <authorList>
            <person name="Hellsten U."/>
            <person name="Grimwood J."/>
            <person name="Chapman J.A."/>
            <person name="Shapiro H."/>
            <person name="Aerts A."/>
            <person name="Otillar R.P."/>
            <person name="Terry A.Y."/>
            <person name="Boore J.L."/>
            <person name="Simakov O."/>
            <person name="Marletaz F."/>
            <person name="Cho S.-J."/>
            <person name="Edsinger-Gonzales E."/>
            <person name="Havlak P."/>
            <person name="Kuo D.-H."/>
            <person name="Larsson T."/>
            <person name="Lv J."/>
            <person name="Arendt D."/>
            <person name="Savage R."/>
            <person name="Osoegawa K."/>
            <person name="de Jong P."/>
            <person name="Lindberg D.R."/>
            <person name="Seaver E.C."/>
            <person name="Weisblat D.A."/>
            <person name="Putnam N.H."/>
            <person name="Grigoriev I.V."/>
            <person name="Rokhsar D.S."/>
        </authorList>
    </citation>
    <scope>NUCLEOTIDE SEQUENCE</scope>
    <source>
        <strain evidence="4">I ESC-2004</strain>
    </source>
</reference>
<dbReference type="EMBL" id="AMQN01027686">
    <property type="status" value="NOT_ANNOTATED_CDS"/>
    <property type="molecule type" value="Genomic_DNA"/>
</dbReference>
<dbReference type="EMBL" id="KB308628">
    <property type="protein sequence ID" value="ELT97238.1"/>
    <property type="molecule type" value="Genomic_DNA"/>
</dbReference>
<reference evidence="3" key="3">
    <citation type="submission" date="2015-06" db="UniProtKB">
        <authorList>
            <consortium name="EnsemblMetazoa"/>
        </authorList>
    </citation>
    <scope>IDENTIFICATION</scope>
</reference>
<dbReference type="AlphaFoldDB" id="R7TTJ6"/>
<keyword evidence="1" id="KW-1133">Transmembrane helix</keyword>
<evidence type="ECO:0000313" key="3">
    <source>
        <dbReference type="EnsemblMetazoa" id="CapteP227831"/>
    </source>
</evidence>
<accession>R7TTJ6</accession>
<proteinExistence type="predicted"/>
<dbReference type="HOGENOM" id="CLU_799852_0_0_1"/>
<dbReference type="EnsemblMetazoa" id="CapteT227831">
    <property type="protein sequence ID" value="CapteP227831"/>
    <property type="gene ID" value="CapteG227831"/>
</dbReference>
<feature type="transmembrane region" description="Helical" evidence="1">
    <location>
        <begin position="105"/>
        <end position="130"/>
    </location>
</feature>
<gene>
    <name evidence="2" type="ORF">CAPTEDRAFT_227831</name>
</gene>
<dbReference type="Proteomes" id="UP000014760">
    <property type="component" value="Unassembled WGS sequence"/>
</dbReference>
<protein>
    <submittedName>
        <fullName evidence="2 3">Uncharacterized protein</fullName>
    </submittedName>
</protein>
<evidence type="ECO:0000313" key="4">
    <source>
        <dbReference type="Proteomes" id="UP000014760"/>
    </source>
</evidence>
<reference evidence="2 4" key="2">
    <citation type="journal article" date="2013" name="Nature">
        <title>Insights into bilaterian evolution from three spiralian genomes.</title>
        <authorList>
            <person name="Simakov O."/>
            <person name="Marletaz F."/>
            <person name="Cho S.J."/>
            <person name="Edsinger-Gonzales E."/>
            <person name="Havlak P."/>
            <person name="Hellsten U."/>
            <person name="Kuo D.H."/>
            <person name="Larsson T."/>
            <person name="Lv J."/>
            <person name="Arendt D."/>
            <person name="Savage R."/>
            <person name="Osoegawa K."/>
            <person name="de Jong P."/>
            <person name="Grimwood J."/>
            <person name="Chapman J.A."/>
            <person name="Shapiro H."/>
            <person name="Aerts A."/>
            <person name="Otillar R.P."/>
            <person name="Terry A.Y."/>
            <person name="Boore J.L."/>
            <person name="Grigoriev I.V."/>
            <person name="Lindberg D.R."/>
            <person name="Seaver E.C."/>
            <person name="Weisblat D.A."/>
            <person name="Putnam N.H."/>
            <person name="Rokhsar D.S."/>
        </authorList>
    </citation>
    <scope>NUCLEOTIDE SEQUENCE</scope>
    <source>
        <strain evidence="2 4">I ESC-2004</strain>
    </source>
</reference>
<evidence type="ECO:0000313" key="2">
    <source>
        <dbReference type="EMBL" id="ELT97238.1"/>
    </source>
</evidence>
<evidence type="ECO:0000256" key="1">
    <source>
        <dbReference type="SAM" id="Phobius"/>
    </source>
</evidence>